<protein>
    <submittedName>
        <fullName evidence="2">Uncharacterized protein</fullName>
    </submittedName>
</protein>
<evidence type="ECO:0000313" key="2">
    <source>
        <dbReference type="EMBL" id="MDT3466569.1"/>
    </source>
</evidence>
<evidence type="ECO:0000256" key="1">
    <source>
        <dbReference type="SAM" id="SignalP"/>
    </source>
</evidence>
<accession>A0AAJ2JAS5</accession>
<evidence type="ECO:0000313" key="3">
    <source>
        <dbReference type="Proteomes" id="UP001251948"/>
    </source>
</evidence>
<name>A0AAJ2JAS5_STEMA</name>
<dbReference type="EMBL" id="JAVSKO010000001">
    <property type="protein sequence ID" value="MDT3466569.1"/>
    <property type="molecule type" value="Genomic_DNA"/>
</dbReference>
<proteinExistence type="predicted"/>
<dbReference type="RefSeq" id="WP_308308445.1">
    <property type="nucleotide sequence ID" value="NZ_JAVSKO010000001.1"/>
</dbReference>
<reference evidence="2" key="1">
    <citation type="submission" date="2023-07" db="EMBL/GenBank/DDBJ databases">
        <title>Comparative genomics of clinical Stenotrophomonas maltophilia isolates reveals regions of diversity which correlate with colonization and persistence in vivo.</title>
        <authorList>
            <person name="Mcdaniel M.S."/>
            <person name="Swords W.E."/>
            <person name="Sumpter N.A."/>
            <person name="Lindgren N.R."/>
            <person name="Billiot C.E."/>
        </authorList>
    </citation>
    <scope>NUCLEOTIDE SEQUENCE</scope>
    <source>
        <strain evidence="2">Ism4</strain>
    </source>
</reference>
<dbReference type="Proteomes" id="UP001251948">
    <property type="component" value="Unassembled WGS sequence"/>
</dbReference>
<dbReference type="AlphaFoldDB" id="A0AAJ2JAS5"/>
<comment type="caution">
    <text evidence="2">The sequence shown here is derived from an EMBL/GenBank/DDBJ whole genome shotgun (WGS) entry which is preliminary data.</text>
</comment>
<gene>
    <name evidence="2" type="ORF">ROV92_00850</name>
</gene>
<feature type="chain" id="PRO_5042544550" evidence="1">
    <location>
        <begin position="23"/>
        <end position="294"/>
    </location>
</feature>
<organism evidence="2 3">
    <name type="scientific">Stenotrophomonas maltophilia</name>
    <name type="common">Pseudomonas maltophilia</name>
    <name type="synonym">Xanthomonas maltophilia</name>
    <dbReference type="NCBI Taxonomy" id="40324"/>
    <lineage>
        <taxon>Bacteria</taxon>
        <taxon>Pseudomonadati</taxon>
        <taxon>Pseudomonadota</taxon>
        <taxon>Gammaproteobacteria</taxon>
        <taxon>Lysobacterales</taxon>
        <taxon>Lysobacteraceae</taxon>
        <taxon>Stenotrophomonas</taxon>
        <taxon>Stenotrophomonas maltophilia group</taxon>
    </lineage>
</organism>
<feature type="signal peptide" evidence="1">
    <location>
        <begin position="1"/>
        <end position="22"/>
    </location>
</feature>
<keyword evidence="1" id="KW-0732">Signal</keyword>
<sequence length="294" mass="31227">MKTPIRTLLASALLCAPAFATAAPATLSPEHAFDLYARVLLEDDAAATRALNDALKPAFEGKDAVTPTPGALAKALAEPWQTVLASTGAKVDAAATEALYAKALRDSKCRATQSVIEDNEYVEDQKLARISFSCQVPNLDKVRPLFAASLAADASPAVRKQFTDAYTQALQTGARVPVSGTFTLYPAKENGYWYSGNFDDLVGTVAGALAPFEDWMQDAQAASAPKVTGVPGCDLLLQQHRACVAKIAPEQISGVDAMAEELKAKAQVQSAEEMTQECKALRPIAEMMWTDACA</sequence>